<dbReference type="Proteomes" id="UP000886058">
    <property type="component" value="Unassembled WGS sequence"/>
</dbReference>
<feature type="transmembrane region" description="Helical" evidence="6">
    <location>
        <begin position="38"/>
        <end position="57"/>
    </location>
</feature>
<feature type="transmembrane region" description="Helical" evidence="6">
    <location>
        <begin position="367"/>
        <end position="397"/>
    </location>
</feature>
<sequence>MKNIILLSILYAGFVAQYTANKLLTRHLDLDGLGDFNVAVSVATICAVIFVFGGDAGSNHFIPQYLKDNEWKKIKGYIVYYLILALTISFFASIISLGADYFLRLHHLEKFLHESYFAMILTPAFAVFLFLGALLLSLHREYASSITTELAKPLLFVASLYIWLLLKPSINEYQAIVLLLASLMITVIVQSWLNLKSIPFNIFSQKPGMCIPEWNDVGKSMLMITLANNFVSIIDIWSLEIIHNNESSVGAFSLLVLICSIIWVNYNALYYLIASRISTNENDTQSLQRNYTNAVMWLLAINIPTTLLIIFYAEPILGWFDSDMVVYKNWLCFIAITTSVNSLLQLASPFLRFSGYARQDSIIARKVLLISFFSSPFLVFFFGIEGAIISSSAHLFIRGLWYSLRLKTLQGVSLV</sequence>
<comment type="subcellular location">
    <subcellularLocation>
        <location evidence="1">Cell membrane</location>
        <topology evidence="1">Multi-pass membrane protein</topology>
    </subcellularLocation>
</comment>
<name>A0A7C5HK66_9CHLB</name>
<proteinExistence type="predicted"/>
<dbReference type="AlphaFoldDB" id="A0A7C5HK66"/>
<evidence type="ECO:0000313" key="7">
    <source>
        <dbReference type="EMBL" id="HHE32985.1"/>
    </source>
</evidence>
<keyword evidence="4 6" id="KW-1133">Transmembrane helix</keyword>
<feature type="transmembrane region" description="Helical" evidence="6">
    <location>
        <begin position="294"/>
        <end position="313"/>
    </location>
</feature>
<dbReference type="PANTHER" id="PTHR30250">
    <property type="entry name" value="PST FAMILY PREDICTED COLANIC ACID TRANSPORTER"/>
    <property type="match status" value="1"/>
</dbReference>
<evidence type="ECO:0000256" key="4">
    <source>
        <dbReference type="ARBA" id="ARBA00022989"/>
    </source>
</evidence>
<evidence type="ECO:0000256" key="5">
    <source>
        <dbReference type="ARBA" id="ARBA00023136"/>
    </source>
</evidence>
<evidence type="ECO:0000256" key="3">
    <source>
        <dbReference type="ARBA" id="ARBA00022692"/>
    </source>
</evidence>
<dbReference type="EMBL" id="DRSQ01000223">
    <property type="protein sequence ID" value="HHE32985.1"/>
    <property type="molecule type" value="Genomic_DNA"/>
</dbReference>
<feature type="transmembrane region" description="Helical" evidence="6">
    <location>
        <begin position="251"/>
        <end position="273"/>
    </location>
</feature>
<accession>A0A7C5HK66</accession>
<dbReference type="InterPro" id="IPR050833">
    <property type="entry name" value="Poly_Biosynth_Transport"/>
</dbReference>
<organism evidence="7">
    <name type="scientific">Chlorobaculum parvum</name>
    <dbReference type="NCBI Taxonomy" id="274539"/>
    <lineage>
        <taxon>Bacteria</taxon>
        <taxon>Pseudomonadati</taxon>
        <taxon>Chlorobiota</taxon>
        <taxon>Chlorobiia</taxon>
        <taxon>Chlorobiales</taxon>
        <taxon>Chlorobiaceae</taxon>
        <taxon>Chlorobaculum</taxon>
    </lineage>
</organism>
<protein>
    <recommendedName>
        <fullName evidence="8">Polysaccharide biosynthesis protein</fullName>
    </recommendedName>
</protein>
<evidence type="ECO:0000256" key="2">
    <source>
        <dbReference type="ARBA" id="ARBA00022475"/>
    </source>
</evidence>
<feature type="transmembrane region" description="Helical" evidence="6">
    <location>
        <begin position="176"/>
        <end position="195"/>
    </location>
</feature>
<keyword evidence="5 6" id="KW-0472">Membrane</keyword>
<reference evidence="7" key="1">
    <citation type="journal article" date="2020" name="mSystems">
        <title>Genome- and Community-Level Interaction Insights into Carbon Utilization and Element Cycling Functions of Hydrothermarchaeota in Hydrothermal Sediment.</title>
        <authorList>
            <person name="Zhou Z."/>
            <person name="Liu Y."/>
            <person name="Xu W."/>
            <person name="Pan J."/>
            <person name="Luo Z.H."/>
            <person name="Li M."/>
        </authorList>
    </citation>
    <scope>NUCLEOTIDE SEQUENCE [LARGE SCALE GENOMIC DNA]</scope>
    <source>
        <strain evidence="7">HyVt-633</strain>
    </source>
</reference>
<comment type="caution">
    <text evidence="7">The sequence shown here is derived from an EMBL/GenBank/DDBJ whole genome shotgun (WGS) entry which is preliminary data.</text>
</comment>
<feature type="transmembrane region" description="Helical" evidence="6">
    <location>
        <begin position="325"/>
        <end position="346"/>
    </location>
</feature>
<keyword evidence="3 6" id="KW-0812">Transmembrane</keyword>
<keyword evidence="2" id="KW-1003">Cell membrane</keyword>
<feature type="transmembrane region" description="Helical" evidence="6">
    <location>
        <begin position="78"/>
        <end position="103"/>
    </location>
</feature>
<gene>
    <name evidence="7" type="ORF">ENL07_10295</name>
</gene>
<evidence type="ECO:0008006" key="8">
    <source>
        <dbReference type="Google" id="ProtNLM"/>
    </source>
</evidence>
<evidence type="ECO:0000256" key="1">
    <source>
        <dbReference type="ARBA" id="ARBA00004651"/>
    </source>
</evidence>
<dbReference type="PANTHER" id="PTHR30250:SF11">
    <property type="entry name" value="O-ANTIGEN TRANSPORTER-RELATED"/>
    <property type="match status" value="1"/>
</dbReference>
<dbReference type="GO" id="GO:0005886">
    <property type="term" value="C:plasma membrane"/>
    <property type="evidence" value="ECO:0007669"/>
    <property type="project" value="UniProtKB-SubCell"/>
</dbReference>
<evidence type="ECO:0000256" key="6">
    <source>
        <dbReference type="SAM" id="Phobius"/>
    </source>
</evidence>
<feature type="transmembrane region" description="Helical" evidence="6">
    <location>
        <begin position="115"/>
        <end position="138"/>
    </location>
</feature>